<dbReference type="Pfam" id="PF25789">
    <property type="entry name" value="TPR_NAA35"/>
    <property type="match status" value="1"/>
</dbReference>
<dbReference type="Proteomes" id="UP000494165">
    <property type="component" value="Unassembled WGS sequence"/>
</dbReference>
<dbReference type="AlphaFoldDB" id="A0A8S1CP09"/>
<dbReference type="PANTHER" id="PTHR21373:SF0">
    <property type="entry name" value="N-ALPHA-ACETYLTRANSFERASE 35, NATC AUXILIARY SUBUNIT"/>
    <property type="match status" value="1"/>
</dbReference>
<keyword evidence="3" id="KW-0963">Cytoplasm</keyword>
<comment type="caution">
    <text evidence="8">The sequence shown here is derived from an EMBL/GenBank/DDBJ whole genome shotgun (WGS) entry which is preliminary data.</text>
</comment>
<dbReference type="InterPro" id="IPR057983">
    <property type="entry name" value="NAA35-like_N"/>
</dbReference>
<evidence type="ECO:0000313" key="9">
    <source>
        <dbReference type="Proteomes" id="UP000494165"/>
    </source>
</evidence>
<feature type="domain" description="NAA35-like N-terminal" evidence="6">
    <location>
        <begin position="53"/>
        <end position="197"/>
    </location>
</feature>
<evidence type="ECO:0000256" key="3">
    <source>
        <dbReference type="ARBA" id="ARBA00022490"/>
    </source>
</evidence>
<organism evidence="8 9">
    <name type="scientific">Cloeon dipterum</name>
    <dbReference type="NCBI Taxonomy" id="197152"/>
    <lineage>
        <taxon>Eukaryota</taxon>
        <taxon>Metazoa</taxon>
        <taxon>Ecdysozoa</taxon>
        <taxon>Arthropoda</taxon>
        <taxon>Hexapoda</taxon>
        <taxon>Insecta</taxon>
        <taxon>Pterygota</taxon>
        <taxon>Palaeoptera</taxon>
        <taxon>Ephemeroptera</taxon>
        <taxon>Pisciforma</taxon>
        <taxon>Baetidae</taxon>
        <taxon>Cloeon</taxon>
    </lineage>
</organism>
<sequence length="734" mass="83974">MAANEERSSSPLSEEELNRYDQMPNADGGYTVSYNWVDITAEFTKNVKELELGELLHDEMFGLLEAMSAIEMMDPKMDAGMVCNRGSKKALTFDQAVEAGALKLKELTASEQIGIIDSTLACLVSWLEGHSLAQTVFTNLYLHKPYQIEDRPMKAFSIAVLKIVDLIRDFITKALVFEEEDFQLITYGFRLVPDITETRALGMLREVEDELSKKMKASKSKIMEQSPRDEQLIAQHEDTLALYSRIKFTRTFYLALSALGKRDQTLEQGRYLGGCSELLVILQKTVDRGIKPAPPCTTSGSNRDIPTIMGFDPLVNQRLLPPTFPRYTKIKCREEALEYFDALVQRLKTVTKISSYSSFHAALDFFIEFSRSSPCILSRSILQLLYLPHYNRVLGAHNFTDILREAAKTFICPPALMPKSTLLNNPQAKEYVDTFFGHCVRPLGTLIQICGNNRARQRDKLAHLLEDFASLQDEAERVDAFLHNLSLKSDNPRPHLACLGTWILYHALRVMIMYLLSGFELELYSVHEYHYIYWYLYEFLYGWLVSSLSRADSFILEQEAAKDMEKASGRSSKKSKAKRKNRSRPYGREIAMAQVLLNMCGGYHRAMVALRLGDKLQTPHYEFDDERVRYEHRFAPFASLITPPIMHYQEFMEMTSNIKEGQNSAYFYMQGADFFHQARSFLEGLPFLDTEGQELLKICKTNFVVLKLLGGGHKKESPVELDFSSHQHFPIIKV</sequence>
<dbReference type="OrthoDB" id="269405at2759"/>
<reference evidence="8 9" key="1">
    <citation type="submission" date="2020-04" db="EMBL/GenBank/DDBJ databases">
        <authorList>
            <person name="Alioto T."/>
            <person name="Alioto T."/>
            <person name="Gomez Garrido J."/>
        </authorList>
    </citation>
    <scope>NUCLEOTIDE SEQUENCE [LARGE SCALE GENOMIC DNA]</scope>
</reference>
<dbReference type="Pfam" id="PF04112">
    <property type="entry name" value="Mak10"/>
    <property type="match status" value="1"/>
</dbReference>
<evidence type="ECO:0000256" key="4">
    <source>
        <dbReference type="ARBA" id="ARBA00030494"/>
    </source>
</evidence>
<comment type="similarity">
    <text evidence="2">Belongs to the MAK10 family.</text>
</comment>
<keyword evidence="9" id="KW-1185">Reference proteome</keyword>
<evidence type="ECO:0000256" key="1">
    <source>
        <dbReference type="ARBA" id="ARBA00004496"/>
    </source>
</evidence>
<dbReference type="InterPro" id="IPR007244">
    <property type="entry name" value="Naa35_N"/>
</dbReference>
<gene>
    <name evidence="8" type="ORF">CLODIP_2_CD04348</name>
</gene>
<evidence type="ECO:0000259" key="7">
    <source>
        <dbReference type="Pfam" id="PF25789"/>
    </source>
</evidence>
<dbReference type="InterPro" id="IPR057982">
    <property type="entry name" value="TPR_NAA35"/>
</dbReference>
<feature type="domain" description="NAA35-like TPR repeats" evidence="7">
    <location>
        <begin position="350"/>
        <end position="732"/>
    </location>
</feature>
<evidence type="ECO:0000256" key="5">
    <source>
        <dbReference type="SAM" id="MobiDB-lite"/>
    </source>
</evidence>
<evidence type="ECO:0000256" key="2">
    <source>
        <dbReference type="ARBA" id="ARBA00006289"/>
    </source>
</evidence>
<feature type="region of interest" description="Disordered" evidence="5">
    <location>
        <begin position="1"/>
        <end position="21"/>
    </location>
</feature>
<comment type="subcellular location">
    <subcellularLocation>
        <location evidence="1">Cytoplasm</location>
    </subcellularLocation>
</comment>
<dbReference type="GO" id="GO:0031417">
    <property type="term" value="C:NatC complex"/>
    <property type="evidence" value="ECO:0007669"/>
    <property type="project" value="InterPro"/>
</dbReference>
<protein>
    <recommendedName>
        <fullName evidence="4">Protein MAK10 homolog</fullName>
    </recommendedName>
</protein>
<evidence type="ECO:0000313" key="8">
    <source>
        <dbReference type="EMBL" id="CAB3367143.1"/>
    </source>
</evidence>
<name>A0A8S1CP09_9INSE</name>
<accession>A0A8S1CP09</accession>
<dbReference type="EMBL" id="CADEPI010000029">
    <property type="protein sequence ID" value="CAB3367143.1"/>
    <property type="molecule type" value="Genomic_DNA"/>
</dbReference>
<evidence type="ECO:0000259" key="6">
    <source>
        <dbReference type="Pfam" id="PF04112"/>
    </source>
</evidence>
<proteinExistence type="inferred from homology"/>
<dbReference type="PANTHER" id="PTHR21373">
    <property type="entry name" value="GLUCOSE REPRESSIBLE PROTEIN MAK10"/>
    <property type="match status" value="1"/>
</dbReference>